<keyword evidence="1" id="KW-0732">Signal</keyword>
<evidence type="ECO:0000313" key="3">
    <source>
        <dbReference type="Proteomes" id="UP000307378"/>
    </source>
</evidence>
<reference evidence="2 3" key="1">
    <citation type="submission" date="2019-04" db="EMBL/GenBank/DDBJ databases">
        <title>genome sequence of strain W3.</title>
        <authorList>
            <person name="Gao J."/>
            <person name="Sun J."/>
        </authorList>
    </citation>
    <scope>NUCLEOTIDE SEQUENCE [LARGE SCALE GENOMIC DNA]</scope>
    <source>
        <strain evidence="2 3">W3</strain>
    </source>
</reference>
<dbReference type="RefSeq" id="WP_136538051.1">
    <property type="nucleotide sequence ID" value="NZ_STGU01000001.1"/>
</dbReference>
<evidence type="ECO:0000256" key="1">
    <source>
        <dbReference type="SAM" id="SignalP"/>
    </source>
</evidence>
<dbReference type="AlphaFoldDB" id="A0A4V4HRS9"/>
<feature type="signal peptide" evidence="1">
    <location>
        <begin position="1"/>
        <end position="35"/>
    </location>
</feature>
<proteinExistence type="predicted"/>
<dbReference type="EMBL" id="STGU01000001">
    <property type="protein sequence ID" value="THV39076.1"/>
    <property type="molecule type" value="Genomic_DNA"/>
</dbReference>
<evidence type="ECO:0000313" key="2">
    <source>
        <dbReference type="EMBL" id="THV39076.1"/>
    </source>
</evidence>
<dbReference type="Proteomes" id="UP000307378">
    <property type="component" value="Unassembled WGS sequence"/>
</dbReference>
<comment type="caution">
    <text evidence="2">The sequence shown here is derived from an EMBL/GenBank/DDBJ whole genome shotgun (WGS) entry which is preliminary data.</text>
</comment>
<name>A0A4V4HRS9_9HYPH</name>
<gene>
    <name evidence="2" type="ORF">FAA86_01535</name>
</gene>
<organism evidence="2 3">
    <name type="scientific">Rhizobium rosettiformans W3</name>
    <dbReference type="NCBI Taxonomy" id="538378"/>
    <lineage>
        <taxon>Bacteria</taxon>
        <taxon>Pseudomonadati</taxon>
        <taxon>Pseudomonadota</taxon>
        <taxon>Alphaproteobacteria</taxon>
        <taxon>Hyphomicrobiales</taxon>
        <taxon>Rhizobiaceae</taxon>
        <taxon>Rhizobium/Agrobacterium group</taxon>
        <taxon>Rhizobium</taxon>
    </lineage>
</organism>
<feature type="chain" id="PRO_5021007492" evidence="1">
    <location>
        <begin position="36"/>
        <end position="156"/>
    </location>
</feature>
<sequence>MRGELNETGYRHQKTVTAMAVVLFAATLLATSSMAQEPQVIPAPDIDGGGLMLDSYLWHVRGLPPGQRLPVYSGAGPTFRIIHALEEGTPIERLSCKDSRGGYWCRVATVDLPRISGWVDGRFLLEEPGFAPPDDIRNPKYEPDILIDPFARPRRP</sequence>
<protein>
    <submittedName>
        <fullName evidence="2">SH3 domain-containing protein</fullName>
    </submittedName>
</protein>
<accession>A0A4V4HRS9</accession>